<comment type="caution">
    <text evidence="1">The sequence shown here is derived from an EMBL/GenBank/DDBJ whole genome shotgun (WGS) entry which is preliminary data.</text>
</comment>
<proteinExistence type="predicted"/>
<dbReference type="EMBL" id="JBDJPC010000006">
    <property type="protein sequence ID" value="KAL1497308.1"/>
    <property type="molecule type" value="Genomic_DNA"/>
</dbReference>
<organism evidence="1 2">
    <name type="scientific">Hypothenemus hampei</name>
    <name type="common">Coffee berry borer</name>
    <dbReference type="NCBI Taxonomy" id="57062"/>
    <lineage>
        <taxon>Eukaryota</taxon>
        <taxon>Metazoa</taxon>
        <taxon>Ecdysozoa</taxon>
        <taxon>Arthropoda</taxon>
        <taxon>Hexapoda</taxon>
        <taxon>Insecta</taxon>
        <taxon>Pterygota</taxon>
        <taxon>Neoptera</taxon>
        <taxon>Endopterygota</taxon>
        <taxon>Coleoptera</taxon>
        <taxon>Polyphaga</taxon>
        <taxon>Cucujiformia</taxon>
        <taxon>Curculionidae</taxon>
        <taxon>Scolytinae</taxon>
        <taxon>Hypothenemus</taxon>
    </lineage>
</organism>
<protein>
    <submittedName>
        <fullName evidence="1">Uncharacterized protein</fullName>
    </submittedName>
</protein>
<dbReference type="Proteomes" id="UP001566132">
    <property type="component" value="Unassembled WGS sequence"/>
</dbReference>
<gene>
    <name evidence="1" type="ORF">ABEB36_008293</name>
</gene>
<name>A0ABD1ENL0_HYPHA</name>
<evidence type="ECO:0000313" key="2">
    <source>
        <dbReference type="Proteomes" id="UP001566132"/>
    </source>
</evidence>
<reference evidence="1 2" key="1">
    <citation type="submission" date="2024-05" db="EMBL/GenBank/DDBJ databases">
        <title>Genetic variation in Jamaican populations of the coffee berry borer (Hypothenemus hampei).</title>
        <authorList>
            <person name="Errbii M."/>
            <person name="Myrie A."/>
        </authorList>
    </citation>
    <scope>NUCLEOTIDE SEQUENCE [LARGE SCALE GENOMIC DNA]</scope>
    <source>
        <strain evidence="1">JA-Hopewell-2020-01-JO</strain>
        <tissue evidence="1">Whole body</tissue>
    </source>
</reference>
<accession>A0ABD1ENL0</accession>
<dbReference type="AlphaFoldDB" id="A0ABD1ENL0"/>
<evidence type="ECO:0000313" key="1">
    <source>
        <dbReference type="EMBL" id="KAL1497308.1"/>
    </source>
</evidence>
<keyword evidence="2" id="KW-1185">Reference proteome</keyword>
<sequence>MSYCVSNITLMFTTHNSDIRRRLNQLTYAISNNENILKEGLVQAMERISLKEVRKNCDYILNQLEKYVKNDGGGVFI</sequence>